<dbReference type="SUPFAM" id="SSF57938">
    <property type="entry name" value="DnaJ/Hsp40 cysteine-rich domain"/>
    <property type="match status" value="1"/>
</dbReference>
<comment type="function">
    <text evidence="8">Participates actively in the response to hyperosmotic and heat shock by preventing the aggregation of stress-denatured proteins and by disaggregating proteins, also in an autonomous, DnaK-independent fashion. Unfolded proteins bind initially to DnaJ; upon interaction with the DnaJ-bound protein, DnaK hydrolyzes its bound ATP, resulting in the formation of a stable complex. GrpE releases ADP from DnaK; ATP binding to DnaK triggers the release of the substrate protein, thus completing the reaction cycle. Several rounds of ATP-dependent interactions between DnaJ, DnaK and GrpE are required for fully efficient folding. Also involved, together with DnaK and GrpE, in the DNA replication of plasmids through activation of initiation proteins.</text>
</comment>
<feature type="repeat" description="CXXCXGXG motif" evidence="8">
    <location>
        <begin position="187"/>
        <end position="194"/>
    </location>
</feature>
<dbReference type="PANTHER" id="PTHR43096:SF52">
    <property type="entry name" value="DNAJ HOMOLOG 1, MITOCHONDRIAL-RELATED"/>
    <property type="match status" value="1"/>
</dbReference>
<accession>A0ABS0J188</accession>
<feature type="binding site" evidence="8">
    <location>
        <position position="165"/>
    </location>
    <ligand>
        <name>Zn(2+)</name>
        <dbReference type="ChEBI" id="CHEBI:29105"/>
        <label>2</label>
    </ligand>
</feature>
<dbReference type="InterPro" id="IPR001623">
    <property type="entry name" value="DnaJ_domain"/>
</dbReference>
<dbReference type="NCBIfam" id="TIGR02349">
    <property type="entry name" value="DnaJ_bact"/>
    <property type="match status" value="1"/>
</dbReference>
<feature type="binding site" evidence="8">
    <location>
        <position position="168"/>
    </location>
    <ligand>
        <name>Zn(2+)</name>
        <dbReference type="ChEBI" id="CHEBI:29105"/>
        <label>2</label>
    </ligand>
</feature>
<comment type="subunit">
    <text evidence="8">Homodimer.</text>
</comment>
<comment type="caution">
    <text evidence="12">The sequence shown here is derived from an EMBL/GenBank/DDBJ whole genome shotgun (WGS) entry which is preliminary data.</text>
</comment>
<dbReference type="NCBIfam" id="NF008035">
    <property type="entry name" value="PRK10767.1"/>
    <property type="match status" value="1"/>
</dbReference>
<dbReference type="InterPro" id="IPR001305">
    <property type="entry name" value="HSP_DnaJ_Cys-rich_dom"/>
</dbReference>
<feature type="binding site" evidence="8">
    <location>
        <position position="204"/>
    </location>
    <ligand>
        <name>Zn(2+)</name>
        <dbReference type="ChEBI" id="CHEBI:29105"/>
        <label>1</label>
    </ligand>
</feature>
<dbReference type="CDD" id="cd06257">
    <property type="entry name" value="DnaJ"/>
    <property type="match status" value="1"/>
</dbReference>
<dbReference type="Proteomes" id="UP001194469">
    <property type="component" value="Unassembled WGS sequence"/>
</dbReference>
<keyword evidence="2 8" id="KW-0479">Metal-binding</keyword>
<dbReference type="InterPro" id="IPR012724">
    <property type="entry name" value="DnaJ"/>
</dbReference>
<keyword evidence="6 8" id="KW-0346">Stress response</keyword>
<evidence type="ECO:0000259" key="10">
    <source>
        <dbReference type="PROSITE" id="PS50076"/>
    </source>
</evidence>
<comment type="similarity">
    <text evidence="8">Belongs to the DnaJ family.</text>
</comment>
<name>A0ABS0J188_9BACT</name>
<evidence type="ECO:0000259" key="11">
    <source>
        <dbReference type="PROSITE" id="PS51188"/>
    </source>
</evidence>
<feature type="binding site" evidence="8">
    <location>
        <position position="151"/>
    </location>
    <ligand>
        <name>Zn(2+)</name>
        <dbReference type="ChEBI" id="CHEBI:29105"/>
        <label>1</label>
    </ligand>
</feature>
<feature type="binding site" evidence="8">
    <location>
        <position position="201"/>
    </location>
    <ligand>
        <name>Zn(2+)</name>
        <dbReference type="ChEBI" id="CHEBI:29105"/>
        <label>1</label>
    </ligand>
</feature>
<keyword evidence="5 8" id="KW-0862">Zinc</keyword>
<dbReference type="RefSeq" id="WP_196608349.1">
    <property type="nucleotide sequence ID" value="NZ_VRYY01000078.1"/>
</dbReference>
<dbReference type="PANTHER" id="PTHR43096">
    <property type="entry name" value="DNAJ HOMOLOG 1, MITOCHONDRIAL-RELATED"/>
    <property type="match status" value="1"/>
</dbReference>
<comment type="domain">
    <text evidence="8">The J domain is necessary and sufficient to stimulate DnaK ATPase activity. Zinc center 1 plays an important role in the autonomous, DnaK-independent chaperone activity of DnaJ. Zinc center 2 is essential for interaction with DnaK and for DnaJ activity.</text>
</comment>
<dbReference type="Pfam" id="PF00684">
    <property type="entry name" value="DnaJ_CXXCXGXG"/>
    <property type="match status" value="1"/>
</dbReference>
<gene>
    <name evidence="8 12" type="primary">dnaJ</name>
    <name evidence="12" type="ORF">FVW20_03705</name>
</gene>
<evidence type="ECO:0000256" key="7">
    <source>
        <dbReference type="ARBA" id="ARBA00023186"/>
    </source>
</evidence>
<dbReference type="PROSITE" id="PS51188">
    <property type="entry name" value="ZF_CR"/>
    <property type="match status" value="1"/>
</dbReference>
<dbReference type="PRINTS" id="PR00625">
    <property type="entry name" value="JDOMAIN"/>
</dbReference>
<evidence type="ECO:0000313" key="13">
    <source>
        <dbReference type="Proteomes" id="UP001194469"/>
    </source>
</evidence>
<dbReference type="Pfam" id="PF00226">
    <property type="entry name" value="DnaJ"/>
    <property type="match status" value="1"/>
</dbReference>
<dbReference type="Gene3D" id="2.10.230.10">
    <property type="entry name" value="Heat shock protein DnaJ, cysteine-rich domain"/>
    <property type="match status" value="1"/>
</dbReference>
<feature type="domain" description="J" evidence="10">
    <location>
        <begin position="5"/>
        <end position="70"/>
    </location>
</feature>
<keyword evidence="13" id="KW-1185">Reference proteome</keyword>
<evidence type="ECO:0000256" key="6">
    <source>
        <dbReference type="ARBA" id="ARBA00023016"/>
    </source>
</evidence>
<protein>
    <recommendedName>
        <fullName evidence="8">Chaperone protein DnaJ</fullName>
    </recommendedName>
</protein>
<evidence type="ECO:0000256" key="8">
    <source>
        <dbReference type="HAMAP-Rule" id="MF_01152"/>
    </source>
</evidence>
<dbReference type="HAMAP" id="MF_01152">
    <property type="entry name" value="DnaJ"/>
    <property type="match status" value="1"/>
</dbReference>
<evidence type="ECO:0000256" key="3">
    <source>
        <dbReference type="ARBA" id="ARBA00022737"/>
    </source>
</evidence>
<organism evidence="12 13">
    <name type="scientific">Nitratidesulfovibrio oxamicus</name>
    <dbReference type="NCBI Taxonomy" id="32016"/>
    <lineage>
        <taxon>Bacteria</taxon>
        <taxon>Pseudomonadati</taxon>
        <taxon>Thermodesulfobacteriota</taxon>
        <taxon>Desulfovibrionia</taxon>
        <taxon>Desulfovibrionales</taxon>
        <taxon>Desulfovibrionaceae</taxon>
        <taxon>Nitratidesulfovibrio</taxon>
    </lineage>
</organism>
<dbReference type="SUPFAM" id="SSF46565">
    <property type="entry name" value="Chaperone J-domain"/>
    <property type="match status" value="1"/>
</dbReference>
<feature type="binding site" evidence="8">
    <location>
        <position position="190"/>
    </location>
    <ligand>
        <name>Zn(2+)</name>
        <dbReference type="ChEBI" id="CHEBI:29105"/>
        <label>2</label>
    </ligand>
</feature>
<dbReference type="EMBL" id="VRYY01000078">
    <property type="protein sequence ID" value="MBG3876156.1"/>
    <property type="molecule type" value="Genomic_DNA"/>
</dbReference>
<feature type="repeat" description="CXXCXGXG motif" evidence="8">
    <location>
        <begin position="165"/>
        <end position="172"/>
    </location>
</feature>
<feature type="zinc finger region" description="CR-type" evidence="9">
    <location>
        <begin position="135"/>
        <end position="213"/>
    </location>
</feature>
<feature type="repeat" description="CXXCXGXG motif" evidence="8">
    <location>
        <begin position="148"/>
        <end position="155"/>
    </location>
</feature>
<keyword evidence="8" id="KW-0963">Cytoplasm</keyword>
<dbReference type="CDD" id="cd10719">
    <property type="entry name" value="DnaJ_zf"/>
    <property type="match status" value="1"/>
</dbReference>
<dbReference type="SUPFAM" id="SSF49493">
    <property type="entry name" value="HSP40/DnaJ peptide-binding domain"/>
    <property type="match status" value="2"/>
</dbReference>
<reference evidence="12 13" key="1">
    <citation type="submission" date="2019-08" db="EMBL/GenBank/DDBJ databases">
        <authorList>
            <person name="Luo N."/>
        </authorList>
    </citation>
    <scope>NUCLEOTIDE SEQUENCE [LARGE SCALE GENOMIC DNA]</scope>
    <source>
        <strain evidence="12 13">NCIMB 9442</strain>
    </source>
</reference>
<dbReference type="InterPro" id="IPR002939">
    <property type="entry name" value="DnaJ_C"/>
</dbReference>
<dbReference type="SMART" id="SM00271">
    <property type="entry name" value="DnaJ"/>
    <property type="match status" value="1"/>
</dbReference>
<dbReference type="PROSITE" id="PS50076">
    <property type="entry name" value="DNAJ_2"/>
    <property type="match status" value="1"/>
</dbReference>
<dbReference type="Gene3D" id="2.60.260.20">
    <property type="entry name" value="Urease metallochaperone UreE, N-terminal domain"/>
    <property type="match status" value="2"/>
</dbReference>
<keyword evidence="1 8" id="KW-0235">DNA replication</keyword>
<evidence type="ECO:0000256" key="2">
    <source>
        <dbReference type="ARBA" id="ARBA00022723"/>
    </source>
</evidence>
<keyword evidence="3 8" id="KW-0677">Repeat</keyword>
<dbReference type="Gene3D" id="1.10.287.110">
    <property type="entry name" value="DnaJ domain"/>
    <property type="match status" value="1"/>
</dbReference>
<comment type="cofactor">
    <cofactor evidence="8">
        <name>Zn(2+)</name>
        <dbReference type="ChEBI" id="CHEBI:29105"/>
    </cofactor>
    <text evidence="8">Binds 2 Zn(2+) ions per monomer.</text>
</comment>
<feature type="binding site" evidence="8">
    <location>
        <position position="148"/>
    </location>
    <ligand>
        <name>Zn(2+)</name>
        <dbReference type="ChEBI" id="CHEBI:29105"/>
        <label>1</label>
    </ligand>
</feature>
<evidence type="ECO:0000256" key="5">
    <source>
        <dbReference type="ARBA" id="ARBA00022833"/>
    </source>
</evidence>
<dbReference type="InterPro" id="IPR036869">
    <property type="entry name" value="J_dom_sf"/>
</dbReference>
<evidence type="ECO:0000256" key="9">
    <source>
        <dbReference type="PROSITE-ProRule" id="PRU00546"/>
    </source>
</evidence>
<dbReference type="CDD" id="cd10747">
    <property type="entry name" value="DnaJ_C"/>
    <property type="match status" value="1"/>
</dbReference>
<proteinExistence type="inferred from homology"/>
<keyword evidence="4 8" id="KW-0863">Zinc-finger</keyword>
<evidence type="ECO:0000313" key="12">
    <source>
        <dbReference type="EMBL" id="MBG3876156.1"/>
    </source>
</evidence>
<feature type="repeat" description="CXXCXGXG motif" evidence="8">
    <location>
        <begin position="201"/>
        <end position="208"/>
    </location>
</feature>
<dbReference type="InterPro" id="IPR036410">
    <property type="entry name" value="HSP_DnaJ_Cys-rich_dom_sf"/>
</dbReference>
<comment type="subcellular location">
    <subcellularLocation>
        <location evidence="8">Cytoplasm</location>
    </subcellularLocation>
</comment>
<evidence type="ECO:0000256" key="4">
    <source>
        <dbReference type="ARBA" id="ARBA00022771"/>
    </source>
</evidence>
<dbReference type="NCBIfam" id="NF010894">
    <property type="entry name" value="PRK14301.1"/>
    <property type="match status" value="1"/>
</dbReference>
<dbReference type="Pfam" id="PF01556">
    <property type="entry name" value="DnaJ_C"/>
    <property type="match status" value="1"/>
</dbReference>
<dbReference type="InterPro" id="IPR008971">
    <property type="entry name" value="HSP40/DnaJ_pept-bd"/>
</dbReference>
<dbReference type="InterPro" id="IPR018253">
    <property type="entry name" value="DnaJ_domain_CS"/>
</dbReference>
<feature type="binding site" evidence="8">
    <location>
        <position position="187"/>
    </location>
    <ligand>
        <name>Zn(2+)</name>
        <dbReference type="ChEBI" id="CHEBI:29105"/>
        <label>2</label>
    </ligand>
</feature>
<sequence length="374" mass="41045">MSQRDYYEVLGVARDASEDEIKRQYRKLALQYHPDRNPDNPEAEQMFKEAAEAYDVLRDADKRARYDRFGHAGLNGNGGGHGFANADDVFAHFSDIFGDLFGFATGSSRMRGPRPQAGADLRYNLSISFRQAAKGDEVTLRLPKKVTCDECNGSGAAAGTKPETCRHCGGSGQIRQSQGFFQIAVPCPVCRGEGQVIPTPCPKCKGAGILQQVRELSVRIPAGVDTGNRLRLRGEGEPGLHGGPPGDLYVVVSVEQDKTFRRQGQDLVITHEISFVQAALGDRIEVPTLDDPVTLEIPKGTQSGEVFRLTDQGLPYLGHHQKGDLLVEVRVLTPVSLTKKQEELLREFAKLEEGKPFEKVKKVARKIGKAMGME</sequence>
<keyword evidence="7 8" id="KW-0143">Chaperone</keyword>
<dbReference type="PROSITE" id="PS00636">
    <property type="entry name" value="DNAJ_1"/>
    <property type="match status" value="1"/>
</dbReference>
<evidence type="ECO:0000256" key="1">
    <source>
        <dbReference type="ARBA" id="ARBA00022705"/>
    </source>
</evidence>
<feature type="domain" description="CR-type" evidence="11">
    <location>
        <begin position="135"/>
        <end position="213"/>
    </location>
</feature>